<keyword evidence="12" id="KW-1185">Reference proteome</keyword>
<feature type="signal peptide" evidence="9">
    <location>
        <begin position="1"/>
        <end position="20"/>
    </location>
</feature>
<evidence type="ECO:0000256" key="9">
    <source>
        <dbReference type="SAM" id="SignalP"/>
    </source>
</evidence>
<dbReference type="GO" id="GO:0046872">
    <property type="term" value="F:metal ion binding"/>
    <property type="evidence" value="ECO:0007669"/>
    <property type="project" value="UniProtKB-KW"/>
</dbReference>
<keyword evidence="8" id="KW-0234">DNA repair</keyword>
<evidence type="ECO:0000313" key="12">
    <source>
        <dbReference type="Proteomes" id="UP000320176"/>
    </source>
</evidence>
<keyword evidence="6" id="KW-0378">Hydrolase</keyword>
<gene>
    <name evidence="11" type="ORF">Pla52n_36900</name>
</gene>
<dbReference type="GO" id="GO:0004527">
    <property type="term" value="F:exonuclease activity"/>
    <property type="evidence" value="ECO:0007669"/>
    <property type="project" value="UniProtKB-KW"/>
</dbReference>
<keyword evidence="4" id="KW-0479">Metal-binding</keyword>
<dbReference type="AlphaFoldDB" id="A0A5C6AWZ6"/>
<dbReference type="GO" id="GO:0004519">
    <property type="term" value="F:endonuclease activity"/>
    <property type="evidence" value="ECO:0007669"/>
    <property type="project" value="UniProtKB-KW"/>
</dbReference>
<organism evidence="11 12">
    <name type="scientific">Stieleria varia</name>
    <dbReference type="NCBI Taxonomy" id="2528005"/>
    <lineage>
        <taxon>Bacteria</taxon>
        <taxon>Pseudomonadati</taxon>
        <taxon>Planctomycetota</taxon>
        <taxon>Planctomycetia</taxon>
        <taxon>Pirellulales</taxon>
        <taxon>Pirellulaceae</taxon>
        <taxon>Stieleria</taxon>
    </lineage>
</organism>
<dbReference type="EMBL" id="SJPN01000004">
    <property type="protein sequence ID" value="TWU02634.1"/>
    <property type="molecule type" value="Genomic_DNA"/>
</dbReference>
<comment type="caution">
    <text evidence="11">The sequence shown here is derived from an EMBL/GenBank/DDBJ whole genome shotgun (WGS) entry which is preliminary data.</text>
</comment>
<keyword evidence="11" id="KW-0255">Endonuclease</keyword>
<dbReference type="Proteomes" id="UP000320176">
    <property type="component" value="Unassembled WGS sequence"/>
</dbReference>
<keyword evidence="9" id="KW-0732">Signal</keyword>
<dbReference type="PANTHER" id="PTHR15822">
    <property type="entry name" value="TRAF AND TNF RECEPTOR-ASSOCIATED PROTEIN"/>
    <property type="match status" value="1"/>
</dbReference>
<reference evidence="11 12" key="1">
    <citation type="submission" date="2019-02" db="EMBL/GenBank/DDBJ databases">
        <title>Deep-cultivation of Planctomycetes and their phenomic and genomic characterization uncovers novel biology.</title>
        <authorList>
            <person name="Wiegand S."/>
            <person name="Jogler M."/>
            <person name="Boedeker C."/>
            <person name="Pinto D."/>
            <person name="Vollmers J."/>
            <person name="Rivas-Marin E."/>
            <person name="Kohn T."/>
            <person name="Peeters S.H."/>
            <person name="Heuer A."/>
            <person name="Rast P."/>
            <person name="Oberbeckmann S."/>
            <person name="Bunk B."/>
            <person name="Jeske O."/>
            <person name="Meyerdierks A."/>
            <person name="Storesund J.E."/>
            <person name="Kallscheuer N."/>
            <person name="Luecker S."/>
            <person name="Lage O.M."/>
            <person name="Pohl T."/>
            <person name="Merkel B.J."/>
            <person name="Hornburger P."/>
            <person name="Mueller R.-W."/>
            <person name="Bruemmer F."/>
            <person name="Labrenz M."/>
            <person name="Spormann A.M."/>
            <person name="Op Den Camp H."/>
            <person name="Overmann J."/>
            <person name="Amann R."/>
            <person name="Jetten M.S.M."/>
            <person name="Mascher T."/>
            <person name="Medema M.H."/>
            <person name="Devos D.P."/>
            <person name="Kaster A.-K."/>
            <person name="Ovreas L."/>
            <person name="Rohde M."/>
            <person name="Galperin M.Y."/>
            <person name="Jogler C."/>
        </authorList>
    </citation>
    <scope>NUCLEOTIDE SEQUENCE [LARGE SCALE GENOMIC DNA]</scope>
    <source>
        <strain evidence="11 12">Pla52n</strain>
    </source>
</reference>
<evidence type="ECO:0000256" key="5">
    <source>
        <dbReference type="ARBA" id="ARBA00022763"/>
    </source>
</evidence>
<evidence type="ECO:0000259" key="10">
    <source>
        <dbReference type="Pfam" id="PF03372"/>
    </source>
</evidence>
<accession>A0A5C6AWZ6</accession>
<comment type="cofactor">
    <cofactor evidence="1">
        <name>Mn(2+)</name>
        <dbReference type="ChEBI" id="CHEBI:29035"/>
    </cofactor>
</comment>
<dbReference type="PANTHER" id="PTHR15822:SF4">
    <property type="entry name" value="TYROSYL-DNA PHOSPHODIESTERASE 2"/>
    <property type="match status" value="1"/>
</dbReference>
<dbReference type="InterPro" id="IPR051547">
    <property type="entry name" value="TDP2-like"/>
</dbReference>
<evidence type="ECO:0000256" key="6">
    <source>
        <dbReference type="ARBA" id="ARBA00022801"/>
    </source>
</evidence>
<keyword evidence="11" id="KW-0269">Exonuclease</keyword>
<sequence precursor="true">MRTPSALLFIVLTLATDASAESIRVATYNLNWGNRRGDQVLDAIRTADPDLVCFQETTVQSERFLREHLVATYPHFHSVGHDGRYAGERFAFASKTELSDLKFTPPSAGLFGFYSAQLNRSGKAVHLVNVHLTPFQINRGSGLRDAMKALSTTEKKHVLEIERIVETIDSDQPTIVLGDFNSISTFEAPKLLAEKGLVDAYAANHDEADTHPTWSWPTQPLPLLLRIDYIFHSRHFRSIDSKIIHREGSDHSLVVAELEFASPERKPESSN</sequence>
<evidence type="ECO:0000256" key="4">
    <source>
        <dbReference type="ARBA" id="ARBA00022723"/>
    </source>
</evidence>
<evidence type="ECO:0000256" key="2">
    <source>
        <dbReference type="ARBA" id="ARBA00001946"/>
    </source>
</evidence>
<dbReference type="Gene3D" id="3.60.10.10">
    <property type="entry name" value="Endonuclease/exonuclease/phosphatase"/>
    <property type="match status" value="1"/>
</dbReference>
<dbReference type="GO" id="GO:0006281">
    <property type="term" value="P:DNA repair"/>
    <property type="evidence" value="ECO:0007669"/>
    <property type="project" value="UniProtKB-KW"/>
</dbReference>
<evidence type="ECO:0000256" key="7">
    <source>
        <dbReference type="ARBA" id="ARBA00022842"/>
    </source>
</evidence>
<comment type="cofactor">
    <cofactor evidence="2">
        <name>Mg(2+)</name>
        <dbReference type="ChEBI" id="CHEBI:18420"/>
    </cofactor>
</comment>
<evidence type="ECO:0000256" key="8">
    <source>
        <dbReference type="ARBA" id="ARBA00023204"/>
    </source>
</evidence>
<keyword evidence="3" id="KW-0540">Nuclease</keyword>
<dbReference type="SUPFAM" id="SSF56219">
    <property type="entry name" value="DNase I-like"/>
    <property type="match status" value="1"/>
</dbReference>
<proteinExistence type="predicted"/>
<protein>
    <submittedName>
        <fullName evidence="11">Endonuclease/Exonuclease/phosphatase family protein</fullName>
    </submittedName>
</protein>
<evidence type="ECO:0000256" key="1">
    <source>
        <dbReference type="ARBA" id="ARBA00001936"/>
    </source>
</evidence>
<keyword evidence="5" id="KW-0227">DNA damage</keyword>
<feature type="domain" description="Endonuclease/exonuclease/phosphatase" evidence="10">
    <location>
        <begin position="26"/>
        <end position="251"/>
    </location>
</feature>
<dbReference type="InterPro" id="IPR005135">
    <property type="entry name" value="Endo/exonuclease/phosphatase"/>
</dbReference>
<feature type="chain" id="PRO_5022686112" evidence="9">
    <location>
        <begin position="21"/>
        <end position="271"/>
    </location>
</feature>
<dbReference type="OrthoDB" id="9812856at2"/>
<evidence type="ECO:0000313" key="11">
    <source>
        <dbReference type="EMBL" id="TWU02634.1"/>
    </source>
</evidence>
<dbReference type="Pfam" id="PF03372">
    <property type="entry name" value="Exo_endo_phos"/>
    <property type="match status" value="1"/>
</dbReference>
<name>A0A5C6AWZ6_9BACT</name>
<keyword evidence="7" id="KW-0460">Magnesium</keyword>
<evidence type="ECO:0000256" key="3">
    <source>
        <dbReference type="ARBA" id="ARBA00022722"/>
    </source>
</evidence>
<dbReference type="RefSeq" id="WP_146520925.1">
    <property type="nucleotide sequence ID" value="NZ_CP151726.1"/>
</dbReference>
<dbReference type="InterPro" id="IPR036691">
    <property type="entry name" value="Endo/exonu/phosph_ase_sf"/>
</dbReference>